<evidence type="ECO:0000313" key="3">
    <source>
        <dbReference type="Proteomes" id="UP000001935"/>
    </source>
</evidence>
<feature type="region of interest" description="Disordered" evidence="1">
    <location>
        <begin position="1"/>
        <end position="29"/>
    </location>
</feature>
<gene>
    <name evidence="2" type="ordered locus">Adeh_3221</name>
</gene>
<name>Q2IEI1_ANADE</name>
<proteinExistence type="predicted"/>
<protein>
    <submittedName>
        <fullName evidence="2">Uncharacterized protein</fullName>
    </submittedName>
</protein>
<dbReference type="EMBL" id="CP000251">
    <property type="protein sequence ID" value="ABC82989.1"/>
    <property type="molecule type" value="Genomic_DNA"/>
</dbReference>
<reference evidence="2 3" key="1">
    <citation type="submission" date="2006-01" db="EMBL/GenBank/DDBJ databases">
        <title>Complete sequence of Anaeromyxobacter dehalogenans 2CP-C.</title>
        <authorList>
            <consortium name="US DOE Joint Genome Institute"/>
            <person name="Copeland A."/>
            <person name="Lucas S."/>
            <person name="Lapidus A."/>
            <person name="Barry K."/>
            <person name="Detter J.C."/>
            <person name="Glavina T."/>
            <person name="Hammon N."/>
            <person name="Israni S."/>
            <person name="Pitluck S."/>
            <person name="Brettin T."/>
            <person name="Bruce D."/>
            <person name="Han C."/>
            <person name="Tapia R."/>
            <person name="Gilna P."/>
            <person name="Kiss H."/>
            <person name="Schmutz J."/>
            <person name="Larimer F."/>
            <person name="Land M."/>
            <person name="Kyrpides N."/>
            <person name="Anderson I."/>
            <person name="Sanford R.A."/>
            <person name="Ritalahti K.M."/>
            <person name="Thomas H.S."/>
            <person name="Kirby J.R."/>
            <person name="Zhulin I.B."/>
            <person name="Loeffler F.E."/>
            <person name="Richardson P."/>
        </authorList>
    </citation>
    <scope>NUCLEOTIDE SEQUENCE [LARGE SCALE GENOMIC DNA]</scope>
    <source>
        <strain evidence="2 3">2CP-C</strain>
    </source>
</reference>
<accession>Q2IEI1</accession>
<sequence length="164" mass="17907">MAPDARRRRSRLLGATPSAKPPDSFKTRRALRPDHLARSTRGAVPVFAKEFGEIAALQVPRLPEMSHGADRLTAKRALVDRTRAGHYDVARDRRESPGRGARRVRSRRRGVGLIGLGGQVEYATDFTVRAALPNSAGLTRGCRGPLRCRPTGRPAAETTEPGPR</sequence>
<evidence type="ECO:0000313" key="2">
    <source>
        <dbReference type="EMBL" id="ABC82989.1"/>
    </source>
</evidence>
<feature type="region of interest" description="Disordered" evidence="1">
    <location>
        <begin position="137"/>
        <end position="164"/>
    </location>
</feature>
<organism evidence="2 3">
    <name type="scientific">Anaeromyxobacter dehalogenans (strain 2CP-C)</name>
    <dbReference type="NCBI Taxonomy" id="290397"/>
    <lineage>
        <taxon>Bacteria</taxon>
        <taxon>Pseudomonadati</taxon>
        <taxon>Myxococcota</taxon>
        <taxon>Myxococcia</taxon>
        <taxon>Myxococcales</taxon>
        <taxon>Cystobacterineae</taxon>
        <taxon>Anaeromyxobacteraceae</taxon>
        <taxon>Anaeromyxobacter</taxon>
    </lineage>
</organism>
<evidence type="ECO:0000256" key="1">
    <source>
        <dbReference type="SAM" id="MobiDB-lite"/>
    </source>
</evidence>
<dbReference type="AlphaFoldDB" id="Q2IEI1"/>
<dbReference type="KEGG" id="ade:Adeh_3221"/>
<feature type="compositionally biased region" description="Basic residues" evidence="1">
    <location>
        <begin position="1"/>
        <end position="11"/>
    </location>
</feature>
<dbReference type="HOGENOM" id="CLU_1615600_0_0_7"/>
<dbReference type="Proteomes" id="UP000001935">
    <property type="component" value="Chromosome"/>
</dbReference>